<evidence type="ECO:0000313" key="3">
    <source>
        <dbReference type="Proteomes" id="UP001303046"/>
    </source>
</evidence>
<evidence type="ECO:0000313" key="2">
    <source>
        <dbReference type="EMBL" id="KAK6758811.1"/>
    </source>
</evidence>
<dbReference type="EMBL" id="JAVFWL010000005">
    <property type="protein sequence ID" value="KAK6758811.1"/>
    <property type="molecule type" value="Genomic_DNA"/>
</dbReference>
<feature type="region of interest" description="Disordered" evidence="1">
    <location>
        <begin position="47"/>
        <end position="72"/>
    </location>
</feature>
<reference evidence="2 3" key="1">
    <citation type="submission" date="2023-08" db="EMBL/GenBank/DDBJ databases">
        <title>A Necator americanus chromosomal reference genome.</title>
        <authorList>
            <person name="Ilik V."/>
            <person name="Petrzelkova K.J."/>
            <person name="Pardy F."/>
            <person name="Fuh T."/>
            <person name="Niatou-Singa F.S."/>
            <person name="Gouil Q."/>
            <person name="Baker L."/>
            <person name="Ritchie M.E."/>
            <person name="Jex A.R."/>
            <person name="Gazzola D."/>
            <person name="Li H."/>
            <person name="Toshio Fujiwara R."/>
            <person name="Zhan B."/>
            <person name="Aroian R.V."/>
            <person name="Pafco B."/>
            <person name="Schwarz E.M."/>
        </authorList>
    </citation>
    <scope>NUCLEOTIDE SEQUENCE [LARGE SCALE GENOMIC DNA]</scope>
    <source>
        <strain evidence="2 3">Aroian</strain>
        <tissue evidence="2">Whole animal</tissue>
    </source>
</reference>
<proteinExistence type="predicted"/>
<protein>
    <submittedName>
        <fullName evidence="2">Uncharacterized protein</fullName>
    </submittedName>
</protein>
<feature type="compositionally biased region" description="Polar residues" evidence="1">
    <location>
        <begin position="47"/>
        <end position="56"/>
    </location>
</feature>
<organism evidence="2 3">
    <name type="scientific">Necator americanus</name>
    <name type="common">Human hookworm</name>
    <dbReference type="NCBI Taxonomy" id="51031"/>
    <lineage>
        <taxon>Eukaryota</taxon>
        <taxon>Metazoa</taxon>
        <taxon>Ecdysozoa</taxon>
        <taxon>Nematoda</taxon>
        <taxon>Chromadorea</taxon>
        <taxon>Rhabditida</taxon>
        <taxon>Rhabditina</taxon>
        <taxon>Rhabditomorpha</taxon>
        <taxon>Strongyloidea</taxon>
        <taxon>Ancylostomatidae</taxon>
        <taxon>Bunostominae</taxon>
        <taxon>Necator</taxon>
    </lineage>
</organism>
<feature type="compositionally biased region" description="Low complexity" evidence="1">
    <location>
        <begin position="57"/>
        <end position="72"/>
    </location>
</feature>
<sequence>MSSSQNYGVICDEENKLHFYNCAPVKQKQRKLKPIENPVKKLINRVFQRQDSTGAQTSGSELSLASGSETKK</sequence>
<keyword evidence="3" id="KW-1185">Reference proteome</keyword>
<evidence type="ECO:0000256" key="1">
    <source>
        <dbReference type="SAM" id="MobiDB-lite"/>
    </source>
</evidence>
<accession>A0ABR1E836</accession>
<name>A0ABR1E836_NECAM</name>
<comment type="caution">
    <text evidence="2">The sequence shown here is derived from an EMBL/GenBank/DDBJ whole genome shotgun (WGS) entry which is preliminary data.</text>
</comment>
<dbReference type="Proteomes" id="UP001303046">
    <property type="component" value="Unassembled WGS sequence"/>
</dbReference>
<gene>
    <name evidence="2" type="primary">Necator_chrV.g20986</name>
    <name evidence="2" type="ORF">RB195_016193</name>
</gene>